<dbReference type="InterPro" id="IPR050951">
    <property type="entry name" value="Retrovirus_Pol_polyprotein"/>
</dbReference>
<dbReference type="Gene3D" id="2.40.70.10">
    <property type="entry name" value="Acid Proteases"/>
    <property type="match status" value="1"/>
</dbReference>
<keyword evidence="5" id="KW-1185">Reference proteome</keyword>
<evidence type="ECO:0000259" key="3">
    <source>
        <dbReference type="PROSITE" id="PS50994"/>
    </source>
</evidence>
<dbReference type="GO" id="GO:0015074">
    <property type="term" value="P:DNA integration"/>
    <property type="evidence" value="ECO:0007669"/>
    <property type="project" value="InterPro"/>
</dbReference>
<dbReference type="PANTHER" id="PTHR37984:SF8">
    <property type="entry name" value="CCHC-TYPE DOMAIN-CONTAINING PROTEIN"/>
    <property type="match status" value="1"/>
</dbReference>
<feature type="compositionally biased region" description="Pro residues" evidence="1">
    <location>
        <begin position="1142"/>
        <end position="1162"/>
    </location>
</feature>
<dbReference type="FunFam" id="3.30.420.10:FF:000063">
    <property type="entry name" value="Retrovirus-related Pol polyprotein from transposon 297-like Protein"/>
    <property type="match status" value="1"/>
</dbReference>
<feature type="compositionally biased region" description="Basic and acidic residues" evidence="1">
    <location>
        <begin position="1"/>
        <end position="12"/>
    </location>
</feature>
<evidence type="ECO:0000259" key="2">
    <source>
        <dbReference type="PROSITE" id="PS50878"/>
    </source>
</evidence>
<feature type="compositionally biased region" description="Low complexity" evidence="1">
    <location>
        <begin position="976"/>
        <end position="987"/>
    </location>
</feature>
<dbReference type="Pfam" id="PF17921">
    <property type="entry name" value="Integrase_H2C2"/>
    <property type="match status" value="1"/>
</dbReference>
<dbReference type="InterPro" id="IPR021109">
    <property type="entry name" value="Peptidase_aspartic_dom_sf"/>
</dbReference>
<dbReference type="InterPro" id="IPR043502">
    <property type="entry name" value="DNA/RNA_pol_sf"/>
</dbReference>
<evidence type="ECO:0000313" key="4">
    <source>
        <dbReference type="EMBL" id="KAK7101995.1"/>
    </source>
</evidence>
<sequence length="1194" mass="135036">MCHIHDSAEKHSTQMSQSHEVNAVTHKAQPSQNNSRPCLYCGRSHARNKELCPALGKKCSACSKMNHFAQVCKSSRTQRRQASQNVNVVDDEEDATEDWEVHAVMQTQHQNEIHCTATINARNIRLKIDTGAKCNVLPLSHFQKVKATEKINKSKAVNLVAYGGDRFSTLGTVDLHCRIGDTMQMITFQVIDRLATPILGLNDALRLQLIELDKSVYELKNENETQLHAEITTEFRDLFDDDKLGTLPPKYVMRVDPTVAPVVKPARKIPQAMETKVKEELENMIMKGVIVRETEPTEWVSQMVATKKKNGDVRICLDPRDLNKSLLRPHYPMRTADDVASRIGNAKVFSTLDAKAGFWQIRMDKHSSLRTTFSTPFGRYRFLRMPFGINTASEVFQQAMERLFEGYPCAIIVDDILIWGSTVEEHDANLRKILERARQIGLKLNLSKCKFRAKSVSFVGHRFTEDGLKPDTEKTDDIRNMPPPENQAALQRFLGMTNYLSKFIKDYSEKTSILRELLHNDVVWNWTEMHQQAFDRLKDDLANPPVLKFFDPAKPVVLSVDASKSGLGAACLQNESPVAFASRALSDAETRYAQIEKELLAAVFACKKFHDFIYGRQVTIETDHKPLISIVKKPLNDAPARLQRMLLQLQRYHLQFVYKKGKELFLADTLSRAHPEGPAEGAEFEHDVMTVLSISPSRMTELQQETLADATMQKLAKFITEGWPAHERSVPPELKPYFSFRDELVIENIILKGQRAVIPPTLRSTYVAVLHKGHMGVERTRKLASDIVFWPRMRQDIEHAVSQCSACNSNKAHLQKQPLINHPVPELPWSTVAADLFDWNNHQYLVVVDSYSGWFEMDSLPDSTSRSVIGKMKRLFATHGIPEKLMTDNGSQFVSHEFEQFAKEWNFVHTTSSPYYPKSNGLAENAVKQAKQLLNKSKKDGSDMMLGLLNLRNTPRDAMGSPAQRLLSRRTRTTLPTSTKLLRPKPLNTTSVSKQLKSARQQQKCHHDKSAKDQRPLRRSEVVRMQTKKGFQKLAVVKSARGSPRSYVVTSDGADYVRNRQHLLPVREPRPQWTISNDSASNNEQRQLDSCPLPQATLRHSVTVHPTATNPTPPMPQVPRRISTTPLHPVSPTTLSSKSLSPPHPAPPALPASPDLMPPSVPSQPKVQFEDTLTQPTVTRCGRVVKPNPKYFDT</sequence>
<reference evidence="4 5" key="1">
    <citation type="submission" date="2024-02" db="EMBL/GenBank/DDBJ databases">
        <title>Chromosome-scale genome assembly of the rough periwinkle Littorina saxatilis.</title>
        <authorList>
            <person name="De Jode A."/>
            <person name="Faria R."/>
            <person name="Formenti G."/>
            <person name="Sims Y."/>
            <person name="Smith T.P."/>
            <person name="Tracey A."/>
            <person name="Wood J.M.D."/>
            <person name="Zagrodzka Z.B."/>
            <person name="Johannesson K."/>
            <person name="Butlin R.K."/>
            <person name="Leder E.H."/>
        </authorList>
    </citation>
    <scope>NUCLEOTIDE SEQUENCE [LARGE SCALE GENOMIC DNA]</scope>
    <source>
        <strain evidence="4">Snail1</strain>
        <tissue evidence="4">Muscle</tissue>
    </source>
</reference>
<feature type="compositionally biased region" description="Polar residues" evidence="1">
    <location>
        <begin position="988"/>
        <end position="1002"/>
    </location>
</feature>
<dbReference type="InterPro" id="IPR000477">
    <property type="entry name" value="RT_dom"/>
</dbReference>
<evidence type="ECO:0008006" key="6">
    <source>
        <dbReference type="Google" id="ProtNLM"/>
    </source>
</evidence>
<proteinExistence type="predicted"/>
<dbReference type="Pfam" id="PF00665">
    <property type="entry name" value="rve"/>
    <property type="match status" value="1"/>
</dbReference>
<evidence type="ECO:0000256" key="1">
    <source>
        <dbReference type="SAM" id="MobiDB-lite"/>
    </source>
</evidence>
<dbReference type="EMBL" id="JBAMIC010000010">
    <property type="protein sequence ID" value="KAK7101995.1"/>
    <property type="molecule type" value="Genomic_DNA"/>
</dbReference>
<feature type="compositionally biased region" description="Polar residues" evidence="1">
    <location>
        <begin position="1073"/>
        <end position="1085"/>
    </location>
</feature>
<dbReference type="InterPro" id="IPR041577">
    <property type="entry name" value="RT_RNaseH_2"/>
</dbReference>
<dbReference type="SUPFAM" id="SSF50630">
    <property type="entry name" value="Acid proteases"/>
    <property type="match status" value="1"/>
</dbReference>
<feature type="region of interest" description="Disordered" evidence="1">
    <location>
        <begin position="1"/>
        <end position="35"/>
    </location>
</feature>
<accession>A0AAN9BEL4</accession>
<name>A0AAN9BEL4_9CAEN</name>
<dbReference type="FunFam" id="3.10.20.370:FF:000001">
    <property type="entry name" value="Retrovirus-related Pol polyprotein from transposon 17.6-like protein"/>
    <property type="match status" value="1"/>
</dbReference>
<dbReference type="SUPFAM" id="SSF53098">
    <property type="entry name" value="Ribonuclease H-like"/>
    <property type="match status" value="1"/>
</dbReference>
<feature type="region of interest" description="Disordered" evidence="1">
    <location>
        <begin position="976"/>
        <end position="1018"/>
    </location>
</feature>
<dbReference type="Gene3D" id="3.30.70.270">
    <property type="match status" value="2"/>
</dbReference>
<dbReference type="Pfam" id="PF00078">
    <property type="entry name" value="RVT_1"/>
    <property type="match status" value="1"/>
</dbReference>
<dbReference type="InterPro" id="IPR036397">
    <property type="entry name" value="RNaseH_sf"/>
</dbReference>
<dbReference type="Pfam" id="PF17919">
    <property type="entry name" value="RT_RNaseH_2"/>
    <property type="match status" value="1"/>
</dbReference>
<feature type="compositionally biased region" description="Polar residues" evidence="1">
    <location>
        <begin position="1163"/>
        <end position="1178"/>
    </location>
</feature>
<comment type="caution">
    <text evidence="4">The sequence shown here is derived from an EMBL/GenBank/DDBJ whole genome shotgun (WGS) entry which is preliminary data.</text>
</comment>
<dbReference type="PROSITE" id="PS50994">
    <property type="entry name" value="INTEGRASE"/>
    <property type="match status" value="1"/>
</dbReference>
<dbReference type="SUPFAM" id="SSF56672">
    <property type="entry name" value="DNA/RNA polymerases"/>
    <property type="match status" value="1"/>
</dbReference>
<dbReference type="GO" id="GO:0003676">
    <property type="term" value="F:nucleic acid binding"/>
    <property type="evidence" value="ECO:0007669"/>
    <property type="project" value="InterPro"/>
</dbReference>
<dbReference type="PROSITE" id="PS50878">
    <property type="entry name" value="RT_POL"/>
    <property type="match status" value="1"/>
</dbReference>
<feature type="region of interest" description="Disordered" evidence="1">
    <location>
        <begin position="1104"/>
        <end position="1194"/>
    </location>
</feature>
<feature type="compositionally biased region" description="Low complexity" evidence="1">
    <location>
        <begin position="1130"/>
        <end position="1141"/>
    </location>
</feature>
<dbReference type="InterPro" id="IPR001584">
    <property type="entry name" value="Integrase_cat-core"/>
</dbReference>
<dbReference type="Gene3D" id="1.10.340.70">
    <property type="match status" value="1"/>
</dbReference>
<dbReference type="InterPro" id="IPR043128">
    <property type="entry name" value="Rev_trsase/Diguanyl_cyclase"/>
</dbReference>
<dbReference type="CDD" id="cd09274">
    <property type="entry name" value="RNase_HI_RT_Ty3"/>
    <property type="match status" value="1"/>
</dbReference>
<protein>
    <recommendedName>
        <fullName evidence="6">Endonuclease</fullName>
    </recommendedName>
</protein>
<dbReference type="InterPro" id="IPR041588">
    <property type="entry name" value="Integrase_H2C2"/>
</dbReference>
<organism evidence="4 5">
    <name type="scientific">Littorina saxatilis</name>
    <dbReference type="NCBI Taxonomy" id="31220"/>
    <lineage>
        <taxon>Eukaryota</taxon>
        <taxon>Metazoa</taxon>
        <taxon>Spiralia</taxon>
        <taxon>Lophotrochozoa</taxon>
        <taxon>Mollusca</taxon>
        <taxon>Gastropoda</taxon>
        <taxon>Caenogastropoda</taxon>
        <taxon>Littorinimorpha</taxon>
        <taxon>Littorinoidea</taxon>
        <taxon>Littorinidae</taxon>
        <taxon>Littorina</taxon>
    </lineage>
</organism>
<dbReference type="Gene3D" id="3.30.420.10">
    <property type="entry name" value="Ribonuclease H-like superfamily/Ribonuclease H"/>
    <property type="match status" value="1"/>
</dbReference>
<evidence type="ECO:0000313" key="5">
    <source>
        <dbReference type="Proteomes" id="UP001374579"/>
    </source>
</evidence>
<feature type="region of interest" description="Disordered" evidence="1">
    <location>
        <begin position="1060"/>
        <end position="1088"/>
    </location>
</feature>
<gene>
    <name evidence="4" type="ORF">V1264_020291</name>
</gene>
<dbReference type="FunFam" id="3.30.70.270:FF:000026">
    <property type="entry name" value="Transposon Ty3-G Gag-Pol polyprotein"/>
    <property type="match status" value="1"/>
</dbReference>
<dbReference type="AlphaFoldDB" id="A0AAN9BEL4"/>
<feature type="domain" description="Integrase catalytic" evidence="3">
    <location>
        <begin position="824"/>
        <end position="992"/>
    </location>
</feature>
<dbReference type="PANTHER" id="PTHR37984">
    <property type="entry name" value="PROTEIN CBG26694"/>
    <property type="match status" value="1"/>
</dbReference>
<dbReference type="FunFam" id="1.10.340.70:FF:000003">
    <property type="entry name" value="Protein CBG25708"/>
    <property type="match status" value="1"/>
</dbReference>
<dbReference type="Proteomes" id="UP001374579">
    <property type="component" value="Unassembled WGS sequence"/>
</dbReference>
<feature type="domain" description="Reverse transcriptase" evidence="2">
    <location>
        <begin position="287"/>
        <end position="463"/>
    </location>
</feature>
<dbReference type="CDD" id="cd01647">
    <property type="entry name" value="RT_LTR"/>
    <property type="match status" value="1"/>
</dbReference>
<feature type="compositionally biased region" description="Basic and acidic residues" evidence="1">
    <location>
        <begin position="1008"/>
        <end position="1018"/>
    </location>
</feature>
<dbReference type="InterPro" id="IPR012337">
    <property type="entry name" value="RNaseH-like_sf"/>
</dbReference>
<dbReference type="Gene3D" id="3.10.10.10">
    <property type="entry name" value="HIV Type 1 Reverse Transcriptase, subunit A, domain 1"/>
    <property type="match status" value="1"/>
</dbReference>